<dbReference type="InterPro" id="IPR052366">
    <property type="entry name" value="GTP_Pyrophosphokinase"/>
</dbReference>
<dbReference type="GO" id="GO:0015970">
    <property type="term" value="P:guanosine tetraphosphate biosynthetic process"/>
    <property type="evidence" value="ECO:0007669"/>
    <property type="project" value="UniProtKB-UniPathway"/>
</dbReference>
<dbReference type="Gene3D" id="1.10.287.860">
    <property type="entry name" value="Nucleotidyltransferase"/>
    <property type="match status" value="1"/>
</dbReference>
<evidence type="ECO:0000313" key="3">
    <source>
        <dbReference type="EMBL" id="EIM56086.1"/>
    </source>
</evidence>
<dbReference type="STRING" id="633697.EubceDRAFT1_0226"/>
<dbReference type="SMART" id="SM00954">
    <property type="entry name" value="RelA_SpoT"/>
    <property type="match status" value="1"/>
</dbReference>
<evidence type="ECO:0000313" key="4">
    <source>
        <dbReference type="Proteomes" id="UP000005753"/>
    </source>
</evidence>
<dbReference type="Proteomes" id="UP000005753">
    <property type="component" value="Chromosome"/>
</dbReference>
<dbReference type="PANTHER" id="PTHR47837:SF2">
    <property type="entry name" value="GTP PYROPHOSPHOKINASE YWAC"/>
    <property type="match status" value="1"/>
</dbReference>
<dbReference type="AlphaFoldDB" id="I5AQL3"/>
<accession>I5AQL3</accession>
<dbReference type="SUPFAM" id="SSF81301">
    <property type="entry name" value="Nucleotidyltransferase"/>
    <property type="match status" value="1"/>
</dbReference>
<dbReference type="eggNOG" id="COG2357">
    <property type="taxonomic scope" value="Bacteria"/>
</dbReference>
<name>I5AQL3_EUBC6</name>
<dbReference type="Pfam" id="PF04607">
    <property type="entry name" value="RelA_SpoT"/>
    <property type="match status" value="1"/>
</dbReference>
<dbReference type="PANTHER" id="PTHR47837">
    <property type="entry name" value="GTP PYROPHOSPHOKINASE YJBM"/>
    <property type="match status" value="1"/>
</dbReference>
<comment type="pathway">
    <text evidence="1">Purine metabolism; ppGpp biosynthesis; ppGpp from GTP: step 1/2.</text>
</comment>
<dbReference type="EMBL" id="CM001487">
    <property type="protein sequence ID" value="EIM56086.1"/>
    <property type="molecule type" value="Genomic_DNA"/>
</dbReference>
<dbReference type="Gene3D" id="3.30.460.10">
    <property type="entry name" value="Beta Polymerase, domain 2"/>
    <property type="match status" value="1"/>
</dbReference>
<dbReference type="HOGENOM" id="CLU_077095_2_0_9"/>
<sequence length="277" mass="32241">MDILLWHKVLSPYEMAVDELILKLNHIKQEFLMNGKYCPIEHVMGRVKSISSILDKMQKKSIPMERMEELVEDIAGIRIICQFVEDIDRVSALLAERSDLKIIEIKDYVRNQKESGYRSYHVVALYTVNTIEGPREVQVEIQIRTMAMDFWATTEHSLQYKYKGAIPEKVGARLANAANAIIALDTEMSSVRDEIMDAQLSSKMKYKLVEDIVSMIENLYSLTSKREVEKIQNEFYRIYESDDMEELIRYHEQLDLIAQAYKAQCNRRGEGVKKSED</sequence>
<dbReference type="CDD" id="cd05399">
    <property type="entry name" value="NT_Rel-Spo_like"/>
    <property type="match status" value="1"/>
</dbReference>
<proteinExistence type="predicted"/>
<keyword evidence="4" id="KW-1185">Reference proteome</keyword>
<evidence type="ECO:0000259" key="2">
    <source>
        <dbReference type="SMART" id="SM00954"/>
    </source>
</evidence>
<reference evidence="3 4" key="2">
    <citation type="submission" date="2012-02" db="EMBL/GenBank/DDBJ databases">
        <title>Improved High-Quality Draft sequence of Eubacterium cellulosolvens 6.</title>
        <authorList>
            <consortium name="US DOE Joint Genome Institute"/>
            <person name="Lucas S."/>
            <person name="Han J."/>
            <person name="Lapidus A."/>
            <person name="Cheng J.-F."/>
            <person name="Goodwin L."/>
            <person name="Pitluck S."/>
            <person name="Peters L."/>
            <person name="Mikhailova N."/>
            <person name="Gu W."/>
            <person name="Detter J.C."/>
            <person name="Han C."/>
            <person name="Tapia R."/>
            <person name="Land M."/>
            <person name="Hauser L."/>
            <person name="Kyrpides N."/>
            <person name="Ivanova N."/>
            <person name="Pagani I."/>
            <person name="Johnson E."/>
            <person name="Mukhopadhyay B."/>
            <person name="Anderson I."/>
            <person name="Woyke T."/>
        </authorList>
    </citation>
    <scope>NUCLEOTIDE SEQUENCE [LARGE SCALE GENOMIC DNA]</scope>
    <source>
        <strain evidence="3 4">6</strain>
    </source>
</reference>
<organism evidence="3 4">
    <name type="scientific">Eubacterium cellulosolvens (strain ATCC 43171 / JCM 9499 / 6)</name>
    <name type="common">Cillobacterium cellulosolvens</name>
    <dbReference type="NCBI Taxonomy" id="633697"/>
    <lineage>
        <taxon>Bacteria</taxon>
        <taxon>Bacillati</taxon>
        <taxon>Bacillota</taxon>
        <taxon>Clostridia</taxon>
        <taxon>Eubacteriales</taxon>
        <taxon>Eubacteriaceae</taxon>
        <taxon>Eubacterium</taxon>
    </lineage>
</organism>
<gene>
    <name evidence="3" type="ORF">EubceDRAFT1_0226</name>
</gene>
<dbReference type="OrthoDB" id="9789634at2"/>
<dbReference type="InterPro" id="IPR007685">
    <property type="entry name" value="RelA_SpoT"/>
</dbReference>
<feature type="domain" description="RelA/SpoT" evidence="2">
    <location>
        <begin position="45"/>
        <end position="166"/>
    </location>
</feature>
<reference evidence="3 4" key="1">
    <citation type="submission" date="2010-08" db="EMBL/GenBank/DDBJ databases">
        <authorList>
            <consortium name="US DOE Joint Genome Institute (JGI-PGF)"/>
            <person name="Lucas S."/>
            <person name="Copeland A."/>
            <person name="Lapidus A."/>
            <person name="Cheng J.-F."/>
            <person name="Bruce D."/>
            <person name="Goodwin L."/>
            <person name="Pitluck S."/>
            <person name="Land M.L."/>
            <person name="Hauser L."/>
            <person name="Chang Y.-J."/>
            <person name="Anderson I.J."/>
            <person name="Johnson E."/>
            <person name="Mulhopadhyay B."/>
            <person name="Kyrpides N."/>
            <person name="Woyke T.J."/>
        </authorList>
    </citation>
    <scope>NUCLEOTIDE SEQUENCE [LARGE SCALE GENOMIC DNA]</scope>
    <source>
        <strain evidence="3 4">6</strain>
    </source>
</reference>
<dbReference type="InterPro" id="IPR043519">
    <property type="entry name" value="NT_sf"/>
</dbReference>
<protein>
    <recommendedName>
        <fullName evidence="2">RelA/SpoT domain-containing protein</fullName>
    </recommendedName>
</protein>
<dbReference type="UniPathway" id="UPA00908">
    <property type="reaction ID" value="UER00884"/>
</dbReference>
<evidence type="ECO:0000256" key="1">
    <source>
        <dbReference type="ARBA" id="ARBA00004976"/>
    </source>
</evidence>